<gene>
    <name evidence="2" type="ORF">SAMN05444414_10239</name>
</gene>
<reference evidence="3" key="1">
    <citation type="submission" date="2016-11" db="EMBL/GenBank/DDBJ databases">
        <authorList>
            <person name="Varghese N."/>
            <person name="Submissions S."/>
        </authorList>
    </citation>
    <scope>NUCLEOTIDE SEQUENCE [LARGE SCALE GENOMIC DNA]</scope>
    <source>
        <strain evidence="3">DSM 29327</strain>
    </source>
</reference>
<evidence type="ECO:0000313" key="3">
    <source>
        <dbReference type="Proteomes" id="UP000184191"/>
    </source>
</evidence>
<dbReference type="OrthoDB" id="6305173at2"/>
<keyword evidence="3" id="KW-1185">Reference proteome</keyword>
<evidence type="ECO:0000313" key="2">
    <source>
        <dbReference type="EMBL" id="SHK87232.1"/>
    </source>
</evidence>
<sequence length="369" mass="39071">MADTTLLLNGFSIIGDPQTNTNASNGGELMIHDGTAVFDGDDIIVFHVEGATADGVLTGDSVIVGVTVYDTASDYFNDISKYEYTAPPGGGANIDVGRNTMGDRYLEFDASSLTSTDPDAPSLDQLALVSGVDVLGALGAASGPFRVPTNEDIDLNGDGVITPDEAADGSFSSDLNILTENVIVCFAAGTLIETATGPQAVETLRSGDLVNTLDDGPQPIRWIGGTTVSGLGANAPILIRRGAIGNLRDLWVSQNHRILVTGAKAELLFGESQVLVAAKHLVNDSTIRIVPSETVSYWHFLCDSHQIVFAEGSPVESLYPGQQSLKAVTPVERDEIIALFPDLGAQDCDYDMSRYTLKRFEAEALRLMA</sequence>
<dbReference type="InterPro" id="IPR028992">
    <property type="entry name" value="Hedgehog/Intein_dom"/>
</dbReference>
<dbReference type="RefSeq" id="WP_073194732.1">
    <property type="nucleotide sequence ID" value="NZ_FRBN01000002.1"/>
</dbReference>
<evidence type="ECO:0000259" key="1">
    <source>
        <dbReference type="Pfam" id="PF13403"/>
    </source>
</evidence>
<dbReference type="Proteomes" id="UP000184191">
    <property type="component" value="Unassembled WGS sequence"/>
</dbReference>
<dbReference type="Pfam" id="PF13403">
    <property type="entry name" value="Hint_2"/>
    <property type="match status" value="1"/>
</dbReference>
<dbReference type="SUPFAM" id="SSF51294">
    <property type="entry name" value="Hedgehog/intein (Hint) domain"/>
    <property type="match status" value="1"/>
</dbReference>
<dbReference type="EMBL" id="FRBN01000002">
    <property type="protein sequence ID" value="SHK87232.1"/>
    <property type="molecule type" value="Genomic_DNA"/>
</dbReference>
<dbReference type="Gene3D" id="2.170.16.10">
    <property type="entry name" value="Hedgehog/Intein (Hint) domain"/>
    <property type="match status" value="1"/>
</dbReference>
<dbReference type="AlphaFoldDB" id="A0A1M6W0E2"/>
<protein>
    <submittedName>
        <fullName evidence="2">Hint domain-containing protein</fullName>
    </submittedName>
</protein>
<proteinExistence type="predicted"/>
<accession>A0A1M6W0E2</accession>
<feature type="domain" description="Hedgehog/Intein (Hint)" evidence="1">
    <location>
        <begin position="184"/>
        <end position="321"/>
    </location>
</feature>
<name>A0A1M6W0E2_9RHOB</name>
<organism evidence="2 3">
    <name type="scientific">Roseovarius marisflavi</name>
    <dbReference type="NCBI Taxonomy" id="1054996"/>
    <lineage>
        <taxon>Bacteria</taxon>
        <taxon>Pseudomonadati</taxon>
        <taxon>Pseudomonadota</taxon>
        <taxon>Alphaproteobacteria</taxon>
        <taxon>Rhodobacterales</taxon>
        <taxon>Roseobacteraceae</taxon>
        <taxon>Roseovarius</taxon>
    </lineage>
</organism>
<dbReference type="InterPro" id="IPR036844">
    <property type="entry name" value="Hint_dom_sf"/>
</dbReference>
<dbReference type="STRING" id="1054996.SAMN05444414_10239"/>